<evidence type="ECO:0000256" key="1">
    <source>
        <dbReference type="ARBA" id="ARBA00022898"/>
    </source>
</evidence>
<evidence type="ECO:0000256" key="3">
    <source>
        <dbReference type="PIRSR" id="PIRSR004848-1"/>
    </source>
</evidence>
<dbReference type="AlphaFoldDB" id="A0A977KYW4"/>
<accession>A0A977KYW4</accession>
<protein>
    <recommendedName>
        <fullName evidence="2">Pyridoxal phosphate homeostasis protein</fullName>
        <shortName evidence="2">PLP homeostasis protein</shortName>
    </recommendedName>
</protein>
<dbReference type="InterPro" id="IPR011078">
    <property type="entry name" value="PyrdxlP_homeostasis"/>
</dbReference>
<reference evidence="6" key="1">
    <citation type="submission" date="2021-04" db="EMBL/GenBank/DDBJ databases">
        <title>Genome sequence of Woronichinia naegeliana from Washington state freshwater lake bloom.</title>
        <authorList>
            <person name="Dreher T.W."/>
        </authorList>
    </citation>
    <scope>NUCLEOTIDE SEQUENCE</scope>
    <source>
        <strain evidence="6">WA131</strain>
    </source>
</reference>
<dbReference type="CDD" id="cd00635">
    <property type="entry name" value="PLPDE_III_YBL036c_like"/>
    <property type="match status" value="1"/>
</dbReference>
<dbReference type="NCBIfam" id="TIGR00044">
    <property type="entry name" value="YggS family pyridoxal phosphate-dependent enzyme"/>
    <property type="match status" value="1"/>
</dbReference>
<evidence type="ECO:0000256" key="2">
    <source>
        <dbReference type="HAMAP-Rule" id="MF_02087"/>
    </source>
</evidence>
<evidence type="ECO:0000313" key="6">
    <source>
        <dbReference type="EMBL" id="UXE62489.1"/>
    </source>
</evidence>
<dbReference type="InterPro" id="IPR029066">
    <property type="entry name" value="PLP-binding_barrel"/>
</dbReference>
<dbReference type="Proteomes" id="UP001065613">
    <property type="component" value="Chromosome"/>
</dbReference>
<comment type="function">
    <text evidence="2">Pyridoxal 5'-phosphate (PLP)-binding protein, which is involved in PLP homeostasis.</text>
</comment>
<proteinExistence type="inferred from homology"/>
<evidence type="ECO:0000256" key="4">
    <source>
        <dbReference type="RuleBase" id="RU004514"/>
    </source>
</evidence>
<dbReference type="Gene3D" id="3.20.20.10">
    <property type="entry name" value="Alanine racemase"/>
    <property type="match status" value="1"/>
</dbReference>
<feature type="domain" description="Alanine racemase N-terminal" evidence="5">
    <location>
        <begin position="3"/>
        <end position="217"/>
    </location>
</feature>
<dbReference type="PANTHER" id="PTHR10146:SF14">
    <property type="entry name" value="PYRIDOXAL PHOSPHATE HOMEOSTASIS PROTEIN"/>
    <property type="match status" value="1"/>
</dbReference>
<dbReference type="SUPFAM" id="SSF51419">
    <property type="entry name" value="PLP-binding barrel"/>
    <property type="match status" value="1"/>
</dbReference>
<dbReference type="Pfam" id="PF01168">
    <property type="entry name" value="Ala_racemase_N"/>
    <property type="match status" value="1"/>
</dbReference>
<dbReference type="KEGG" id="wna:KA717_06900"/>
<feature type="modified residue" description="N6-(pyridoxal phosphate)lysine" evidence="2 3">
    <location>
        <position position="25"/>
    </location>
</feature>
<dbReference type="GO" id="GO:0030170">
    <property type="term" value="F:pyridoxal phosphate binding"/>
    <property type="evidence" value="ECO:0007669"/>
    <property type="project" value="UniProtKB-UniRule"/>
</dbReference>
<dbReference type="HAMAP" id="MF_02087">
    <property type="entry name" value="PLP_homeostasis"/>
    <property type="match status" value="1"/>
</dbReference>
<comment type="similarity">
    <text evidence="2 4">Belongs to the pyridoxal phosphate-binding protein YggS/PROSC family.</text>
</comment>
<keyword evidence="1 2" id="KW-0663">Pyridoxal phosphate</keyword>
<dbReference type="PIRSF" id="PIRSF004848">
    <property type="entry name" value="YBL036c_PLPDEIII"/>
    <property type="match status" value="1"/>
</dbReference>
<dbReference type="PANTHER" id="PTHR10146">
    <property type="entry name" value="PROLINE SYNTHETASE CO-TRANSCRIBED BACTERIAL HOMOLOG PROTEIN"/>
    <property type="match status" value="1"/>
</dbReference>
<organism evidence="6">
    <name type="scientific">Woronichinia naegeliana WA131</name>
    <dbReference type="NCBI Taxonomy" id="2824559"/>
    <lineage>
        <taxon>Bacteria</taxon>
        <taxon>Bacillati</taxon>
        <taxon>Cyanobacteriota</taxon>
        <taxon>Cyanophyceae</taxon>
        <taxon>Synechococcales</taxon>
        <taxon>Coelosphaeriaceae</taxon>
        <taxon>Woronichinia</taxon>
    </lineage>
</organism>
<dbReference type="PROSITE" id="PS01211">
    <property type="entry name" value="UPF0001"/>
    <property type="match status" value="1"/>
</dbReference>
<name>A0A977KYW4_9CYAN</name>
<dbReference type="EMBL" id="CP073041">
    <property type="protein sequence ID" value="UXE62489.1"/>
    <property type="molecule type" value="Genomic_DNA"/>
</dbReference>
<evidence type="ECO:0000259" key="5">
    <source>
        <dbReference type="Pfam" id="PF01168"/>
    </source>
</evidence>
<dbReference type="InterPro" id="IPR001608">
    <property type="entry name" value="Ala_racemase_N"/>
</dbReference>
<sequence length="224" mass="24994">MTLSNRIAQLRQSLPSQIRLIAVSKTVSVEKIRLAYEAGIRDFAESRLQEALPKLTMLSDLDDICWHFIGTLQANKARKILETFTWIHSVHNLAIAERLDRLATDLPQKPHICLQIKMLPDANKQGWSVPELEADLAALADCQHLNIQGLMAILPLGLTPEQRLTTFQATQELSQILSQKTSLCFTELSMGMSDDYLEAIAAGATMIRLGRIIFGDRESSDSIP</sequence>
<comment type="cofactor">
    <cofactor evidence="3">
        <name>pyridoxal 5'-phosphate</name>
        <dbReference type="ChEBI" id="CHEBI:597326"/>
    </cofactor>
</comment>
<gene>
    <name evidence="6" type="ORF">KA717_06900</name>
</gene>